<feature type="region of interest" description="Disordered" evidence="1">
    <location>
        <begin position="32"/>
        <end position="126"/>
    </location>
</feature>
<dbReference type="VEuPathDB" id="FungiDB:YALI1_D13108g"/>
<proteinExistence type="predicted"/>
<dbReference type="EMBL" id="CP017556">
    <property type="protein sequence ID" value="AOW03879.1"/>
    <property type="molecule type" value="Genomic_DNA"/>
</dbReference>
<protein>
    <submittedName>
        <fullName evidence="2">Uncharacterized protein</fullName>
    </submittedName>
</protein>
<dbReference type="PANTHER" id="PTHR22705">
    <property type="entry name" value="ZINC FINGER, ZZ DOMAIN CONTAINING 3"/>
    <property type="match status" value="1"/>
</dbReference>
<dbReference type="InterPro" id="IPR037830">
    <property type="entry name" value="ZZZ3"/>
</dbReference>
<organism evidence="2 3">
    <name type="scientific">Yarrowia lipolytica</name>
    <name type="common">Candida lipolytica</name>
    <dbReference type="NCBI Taxonomy" id="4952"/>
    <lineage>
        <taxon>Eukaryota</taxon>
        <taxon>Fungi</taxon>
        <taxon>Dikarya</taxon>
        <taxon>Ascomycota</taxon>
        <taxon>Saccharomycotina</taxon>
        <taxon>Dipodascomycetes</taxon>
        <taxon>Dipodascales</taxon>
        <taxon>Dipodascales incertae sedis</taxon>
        <taxon>Yarrowia</taxon>
    </lineage>
</organism>
<evidence type="ECO:0000313" key="2">
    <source>
        <dbReference type="EMBL" id="AOW03879.1"/>
    </source>
</evidence>
<dbReference type="AlphaFoldDB" id="A0A1D8NDZ7"/>
<dbReference type="KEGG" id="yli:2911010"/>
<dbReference type="PANTHER" id="PTHR22705:SF0">
    <property type="entry name" value="ZZ-TYPE ZINC FINGER-CONTAINING PROTEIN 3"/>
    <property type="match status" value="1"/>
</dbReference>
<dbReference type="VEuPathDB" id="FungiDB:YALI0_D10461g"/>
<name>A0A1D8NDZ7_YARLL</name>
<dbReference type="RefSeq" id="XP_502656.3">
    <property type="nucleotide sequence ID" value="XM_502656.3"/>
</dbReference>
<feature type="compositionally biased region" description="Basic and acidic residues" evidence="1">
    <location>
        <begin position="90"/>
        <end position="109"/>
    </location>
</feature>
<gene>
    <name evidence="2" type="ORF">YALI1_D13108g</name>
</gene>
<evidence type="ECO:0000313" key="3">
    <source>
        <dbReference type="Proteomes" id="UP000182444"/>
    </source>
</evidence>
<sequence>MTMPFSSRKNKVHHSVLITPSNFISAMHPIVPQPGSVADSQRNTNMVKPRSKVEKPSSKKKTSGKDKSKSEEVMKVEQHEGDETEEQVEEKEKSEEVEKSPQVNVKEEDTPQEALNSPEVSQSSELAENTDYIALTSALSMLTRQQETSKRDLVKLSQMRQQAVEQPEQFLEKVKSGQVSFPKALYVTMVPSIDWNQYDFDNRELDAVIGRQRKESEKGVVEEVPLFNQ</sequence>
<dbReference type="GeneID" id="2911010"/>
<dbReference type="Proteomes" id="UP000182444">
    <property type="component" value="Chromosome 1D"/>
</dbReference>
<reference evidence="2 3" key="1">
    <citation type="journal article" date="2016" name="PLoS ONE">
        <title>Sequence Assembly of Yarrowia lipolytica Strain W29/CLIB89 Shows Transposable Element Diversity.</title>
        <authorList>
            <person name="Magnan C."/>
            <person name="Yu J."/>
            <person name="Chang I."/>
            <person name="Jahn E."/>
            <person name="Kanomata Y."/>
            <person name="Wu J."/>
            <person name="Zeller M."/>
            <person name="Oakes M."/>
            <person name="Baldi P."/>
            <person name="Sandmeyer S."/>
        </authorList>
    </citation>
    <scope>NUCLEOTIDE SEQUENCE [LARGE SCALE GENOMIC DNA]</scope>
    <source>
        <strain evidence="3">CLIB89(W29)</strain>
    </source>
</reference>
<feature type="compositionally biased region" description="Basic and acidic residues" evidence="1">
    <location>
        <begin position="51"/>
        <end position="81"/>
    </location>
</feature>
<accession>A0A1D8NDZ7</accession>
<feature type="compositionally biased region" description="Polar residues" evidence="1">
    <location>
        <begin position="113"/>
        <end position="126"/>
    </location>
</feature>
<evidence type="ECO:0000256" key="1">
    <source>
        <dbReference type="SAM" id="MobiDB-lite"/>
    </source>
</evidence>